<keyword evidence="2" id="KW-1185">Reference proteome</keyword>
<dbReference type="EMBL" id="KQ030529">
    <property type="protein sequence ID" value="KJZ74038.1"/>
    <property type="molecule type" value="Genomic_DNA"/>
</dbReference>
<sequence>MPRCFIRGRREEWSRAMETLAIPGHGVEGPRQTTSYCWHGKNHASRPRVHYPPSVVVVGDCGDRKRVYGGSHGLEPTEFFMQGTRDELGTKVRTESRWTKQGLQGEAEWAQEKGRNQPIGGAMVSAHRQDAMGPWLELCLLS</sequence>
<dbReference type="AlphaFoldDB" id="A0A0F7ZU08"/>
<proteinExistence type="predicted"/>
<protein>
    <submittedName>
        <fullName evidence="1">Uncharacterized protein</fullName>
    </submittedName>
</protein>
<organism evidence="1 2">
    <name type="scientific">Hirsutella minnesotensis 3608</name>
    <dbReference type="NCBI Taxonomy" id="1043627"/>
    <lineage>
        <taxon>Eukaryota</taxon>
        <taxon>Fungi</taxon>
        <taxon>Dikarya</taxon>
        <taxon>Ascomycota</taxon>
        <taxon>Pezizomycotina</taxon>
        <taxon>Sordariomycetes</taxon>
        <taxon>Hypocreomycetidae</taxon>
        <taxon>Hypocreales</taxon>
        <taxon>Ophiocordycipitaceae</taxon>
        <taxon>Hirsutella</taxon>
    </lineage>
</organism>
<gene>
    <name evidence="1" type="ORF">HIM_06487</name>
</gene>
<evidence type="ECO:0000313" key="1">
    <source>
        <dbReference type="EMBL" id="KJZ74038.1"/>
    </source>
</evidence>
<reference evidence="1 2" key="1">
    <citation type="journal article" date="2014" name="Genome Biol. Evol.">
        <title>Comparative genomics and transcriptomics analyses reveal divergent lifestyle features of nematode endoparasitic fungus Hirsutella minnesotensis.</title>
        <authorList>
            <person name="Lai Y."/>
            <person name="Liu K."/>
            <person name="Zhang X."/>
            <person name="Zhang X."/>
            <person name="Li K."/>
            <person name="Wang N."/>
            <person name="Shu C."/>
            <person name="Wu Y."/>
            <person name="Wang C."/>
            <person name="Bushley K.E."/>
            <person name="Xiang M."/>
            <person name="Liu X."/>
        </authorList>
    </citation>
    <scope>NUCLEOTIDE SEQUENCE [LARGE SCALE GENOMIC DNA]</scope>
    <source>
        <strain evidence="1 2">3608</strain>
    </source>
</reference>
<dbReference type="Proteomes" id="UP000054481">
    <property type="component" value="Unassembled WGS sequence"/>
</dbReference>
<accession>A0A0F7ZU08</accession>
<name>A0A0F7ZU08_9HYPO</name>
<evidence type="ECO:0000313" key="2">
    <source>
        <dbReference type="Proteomes" id="UP000054481"/>
    </source>
</evidence>